<dbReference type="SUPFAM" id="SSF46785">
    <property type="entry name" value="Winged helix' DNA-binding domain"/>
    <property type="match status" value="1"/>
</dbReference>
<accession>A0ABT5NZQ1</accession>
<dbReference type="EMBL" id="JAMDGY010000102">
    <property type="protein sequence ID" value="MDD0993640.1"/>
    <property type="molecule type" value="Genomic_DNA"/>
</dbReference>
<feature type="domain" description="HTH arsR-type" evidence="1">
    <location>
        <begin position="1"/>
        <end position="94"/>
    </location>
</feature>
<dbReference type="InterPro" id="IPR036388">
    <property type="entry name" value="WH-like_DNA-bd_sf"/>
</dbReference>
<dbReference type="CDD" id="cd00090">
    <property type="entry name" value="HTH_ARSR"/>
    <property type="match status" value="1"/>
</dbReference>
<dbReference type="PANTHER" id="PTHR39168">
    <property type="entry name" value="TRANSCRIPTIONAL REGULATOR-RELATED"/>
    <property type="match status" value="1"/>
</dbReference>
<proteinExistence type="predicted"/>
<dbReference type="RefSeq" id="WP_273912754.1">
    <property type="nucleotide sequence ID" value="NZ_JAMDGX010000068.1"/>
</dbReference>
<organism evidence="2 3">
    <name type="scientific">Pseudomonas fontis</name>
    <dbReference type="NCBI Taxonomy" id="2942633"/>
    <lineage>
        <taxon>Bacteria</taxon>
        <taxon>Pseudomonadati</taxon>
        <taxon>Pseudomonadota</taxon>
        <taxon>Gammaproteobacteria</taxon>
        <taxon>Pseudomonadales</taxon>
        <taxon>Pseudomonadaceae</taxon>
        <taxon>Pseudomonas</taxon>
    </lineage>
</organism>
<gene>
    <name evidence="2" type="ORF">M5G11_24220</name>
</gene>
<dbReference type="InterPro" id="IPR001845">
    <property type="entry name" value="HTH_ArsR_DNA-bd_dom"/>
</dbReference>
<dbReference type="PANTHER" id="PTHR39168:SF1">
    <property type="entry name" value="TRANSCRIPTIONAL REGULATORY PROTEIN"/>
    <property type="match status" value="1"/>
</dbReference>
<dbReference type="InterPro" id="IPR036390">
    <property type="entry name" value="WH_DNA-bd_sf"/>
</dbReference>
<dbReference type="InterPro" id="IPR052543">
    <property type="entry name" value="HTH_Metal-responsive_Reg"/>
</dbReference>
<evidence type="ECO:0000313" key="3">
    <source>
        <dbReference type="Proteomes" id="UP001148203"/>
    </source>
</evidence>
<comment type="caution">
    <text evidence="2">The sequence shown here is derived from an EMBL/GenBank/DDBJ whole genome shotgun (WGS) entry which is preliminary data.</text>
</comment>
<sequence length="243" mass="26406">MNLVTSISQVAGLLADPKRSAMLWALIDGMARPSEELALMTGLSPSSACAHLARLAAGGLLKHEARGRKRYFRLATPEVGAAVEALASLPVSMCPPCNDPREAGIPLAMRRARLCMDHLGGEVAADLYQRLLDARWLEINDQHLDVTPYGRGQFARIGIYIEAVALRQGRLASPCQCCNEWAGQRQHVGGALGSSLLKLFIQSGWARLNEETRMLQVSTAGLREIRRIAAVEEQARVADELAV</sequence>
<dbReference type="InterPro" id="IPR011991">
    <property type="entry name" value="ArsR-like_HTH"/>
</dbReference>
<dbReference type="Gene3D" id="1.10.10.10">
    <property type="entry name" value="Winged helix-like DNA-binding domain superfamily/Winged helix DNA-binding domain"/>
    <property type="match status" value="1"/>
</dbReference>
<evidence type="ECO:0000313" key="2">
    <source>
        <dbReference type="EMBL" id="MDD0993640.1"/>
    </source>
</evidence>
<protein>
    <submittedName>
        <fullName evidence="2">Transcriptional regulator</fullName>
    </submittedName>
</protein>
<evidence type="ECO:0000259" key="1">
    <source>
        <dbReference type="PROSITE" id="PS50987"/>
    </source>
</evidence>
<reference evidence="2 3" key="1">
    <citation type="submission" date="2022-05" db="EMBL/GenBank/DDBJ databases">
        <title>Novel Pseudomonas spp. Isolated from a Rainbow Trout Aquaculture Facility.</title>
        <authorList>
            <person name="Testerman T."/>
            <person name="Graf J."/>
        </authorList>
    </citation>
    <scope>NUCLEOTIDE SEQUENCE [LARGE SCALE GENOMIC DNA]</scope>
    <source>
        <strain evidence="2 3">ID681</strain>
    </source>
</reference>
<keyword evidence="3" id="KW-1185">Reference proteome</keyword>
<dbReference type="PROSITE" id="PS50987">
    <property type="entry name" value="HTH_ARSR_2"/>
    <property type="match status" value="1"/>
</dbReference>
<name>A0ABT5NZQ1_9PSED</name>
<dbReference type="Proteomes" id="UP001148203">
    <property type="component" value="Unassembled WGS sequence"/>
</dbReference>
<dbReference type="SMART" id="SM00418">
    <property type="entry name" value="HTH_ARSR"/>
    <property type="match status" value="1"/>
</dbReference>